<sequence>MRRKKNKRWFRNFDFKPKLALNLSLESFTMPEKRLDGNVFNKRKKRRRMASCRTICYGKCISSATSCSSQ</sequence>
<evidence type="ECO:0000313" key="2">
    <source>
        <dbReference type="Proteomes" id="UP000827892"/>
    </source>
</evidence>
<gene>
    <name evidence="1" type="ORF">L3Y34_015350</name>
</gene>
<proteinExistence type="predicted"/>
<evidence type="ECO:0000313" key="1">
    <source>
        <dbReference type="EMBL" id="ULU11916.1"/>
    </source>
</evidence>
<organism evidence="1 2">
    <name type="scientific">Caenorhabditis briggsae</name>
    <dbReference type="NCBI Taxonomy" id="6238"/>
    <lineage>
        <taxon>Eukaryota</taxon>
        <taxon>Metazoa</taxon>
        <taxon>Ecdysozoa</taxon>
        <taxon>Nematoda</taxon>
        <taxon>Chromadorea</taxon>
        <taxon>Rhabditida</taxon>
        <taxon>Rhabditina</taxon>
        <taxon>Rhabditomorpha</taxon>
        <taxon>Rhabditoidea</taxon>
        <taxon>Rhabditidae</taxon>
        <taxon>Peloderinae</taxon>
        <taxon>Caenorhabditis</taxon>
    </lineage>
</organism>
<protein>
    <submittedName>
        <fullName evidence="1">Uncharacterized protein</fullName>
    </submittedName>
</protein>
<dbReference type="AlphaFoldDB" id="A0AAE9DVU3"/>
<dbReference type="EMBL" id="CP090891">
    <property type="protein sequence ID" value="ULU11916.1"/>
    <property type="molecule type" value="Genomic_DNA"/>
</dbReference>
<accession>A0AAE9DVU3</accession>
<reference evidence="1 2" key="1">
    <citation type="submission" date="2022-05" db="EMBL/GenBank/DDBJ databases">
        <title>Chromosome-level reference genomes for two strains of Caenorhabditis briggsae: an improved platform for comparative genomics.</title>
        <authorList>
            <person name="Stevens L."/>
            <person name="Andersen E.C."/>
        </authorList>
    </citation>
    <scope>NUCLEOTIDE SEQUENCE [LARGE SCALE GENOMIC DNA]</scope>
    <source>
        <strain evidence="1">QX1410_ONT</strain>
        <tissue evidence="1">Whole-organism</tissue>
    </source>
</reference>
<dbReference type="Proteomes" id="UP000827892">
    <property type="component" value="Chromosome I"/>
</dbReference>
<name>A0AAE9DVU3_CAEBR</name>